<evidence type="ECO:0000313" key="1">
    <source>
        <dbReference type="EMBL" id="KAI3919830.1"/>
    </source>
</evidence>
<accession>A0AAD4XJX0</accession>
<comment type="caution">
    <text evidence="1">The sequence shown here is derived from an EMBL/GenBank/DDBJ whole genome shotgun (WGS) entry which is preliminary data.</text>
</comment>
<evidence type="ECO:0000313" key="2">
    <source>
        <dbReference type="Proteomes" id="UP001202328"/>
    </source>
</evidence>
<dbReference type="EMBL" id="JAJJMB010008870">
    <property type="protein sequence ID" value="KAI3919830.1"/>
    <property type="molecule type" value="Genomic_DNA"/>
</dbReference>
<keyword evidence="2" id="KW-1185">Reference proteome</keyword>
<protein>
    <submittedName>
        <fullName evidence="1">Uncharacterized protein</fullName>
    </submittedName>
</protein>
<dbReference type="Proteomes" id="UP001202328">
    <property type="component" value="Unassembled WGS sequence"/>
</dbReference>
<gene>
    <name evidence="1" type="ORF">MKW98_001086</name>
</gene>
<sequence>MFTKILNFLYCLHAYEFQKTNYVCQLTHDTGHCCNDSGRVIIISEANLILGCYQPLLHSRLGIMNLKPGIMENSMKNAARIA</sequence>
<reference evidence="1" key="1">
    <citation type="submission" date="2022-04" db="EMBL/GenBank/DDBJ databases">
        <title>A functionally conserved STORR gene fusion in Papaver species that diverged 16.8 million years ago.</title>
        <authorList>
            <person name="Catania T."/>
        </authorList>
    </citation>
    <scope>NUCLEOTIDE SEQUENCE</scope>
    <source>
        <strain evidence="1">S-188037</strain>
    </source>
</reference>
<name>A0AAD4XJX0_9MAGN</name>
<proteinExistence type="predicted"/>
<organism evidence="1 2">
    <name type="scientific">Papaver atlanticum</name>
    <dbReference type="NCBI Taxonomy" id="357466"/>
    <lineage>
        <taxon>Eukaryota</taxon>
        <taxon>Viridiplantae</taxon>
        <taxon>Streptophyta</taxon>
        <taxon>Embryophyta</taxon>
        <taxon>Tracheophyta</taxon>
        <taxon>Spermatophyta</taxon>
        <taxon>Magnoliopsida</taxon>
        <taxon>Ranunculales</taxon>
        <taxon>Papaveraceae</taxon>
        <taxon>Papaveroideae</taxon>
        <taxon>Papaver</taxon>
    </lineage>
</organism>
<dbReference type="AlphaFoldDB" id="A0AAD4XJX0"/>